<feature type="chain" id="PRO_5035819614" description="Ig-like domain-containing protein" evidence="10">
    <location>
        <begin position="19"/>
        <end position="357"/>
    </location>
</feature>
<dbReference type="EMBL" id="JAICCE010000022">
    <property type="protein sequence ID" value="KAG9261655.1"/>
    <property type="molecule type" value="Genomic_DNA"/>
</dbReference>
<keyword evidence="3" id="KW-0217">Developmental protein</keyword>
<dbReference type="InterPro" id="IPR000884">
    <property type="entry name" value="TSP1_rpt"/>
</dbReference>
<evidence type="ECO:0000259" key="11">
    <source>
        <dbReference type="PROSITE" id="PS50835"/>
    </source>
</evidence>
<dbReference type="Pfam" id="PF07679">
    <property type="entry name" value="I-set"/>
    <property type="match status" value="1"/>
</dbReference>
<dbReference type="FunFam" id="2.60.40.10:FF:000039">
    <property type="entry name" value="Unc-5 netrin receptor C"/>
    <property type="match status" value="1"/>
</dbReference>
<dbReference type="PANTHER" id="PTHR10075">
    <property type="entry name" value="BASIGIN RELATED"/>
    <property type="match status" value="1"/>
</dbReference>
<dbReference type="SUPFAM" id="SSF82895">
    <property type="entry name" value="TSP-1 type 1 repeat"/>
    <property type="match status" value="1"/>
</dbReference>
<evidence type="ECO:0000313" key="13">
    <source>
        <dbReference type="Proteomes" id="UP000752171"/>
    </source>
</evidence>
<dbReference type="GO" id="GO:0005886">
    <property type="term" value="C:plasma membrane"/>
    <property type="evidence" value="ECO:0007669"/>
    <property type="project" value="TreeGrafter"/>
</dbReference>
<organism evidence="12 13">
    <name type="scientific">Astyanax mexicanus</name>
    <name type="common">Blind cave fish</name>
    <name type="synonym">Astyanax fasciatus mexicanus</name>
    <dbReference type="NCBI Taxonomy" id="7994"/>
    <lineage>
        <taxon>Eukaryota</taxon>
        <taxon>Metazoa</taxon>
        <taxon>Chordata</taxon>
        <taxon>Craniata</taxon>
        <taxon>Vertebrata</taxon>
        <taxon>Euteleostomi</taxon>
        <taxon>Actinopterygii</taxon>
        <taxon>Neopterygii</taxon>
        <taxon>Teleostei</taxon>
        <taxon>Ostariophysi</taxon>
        <taxon>Characiformes</taxon>
        <taxon>Characoidei</taxon>
        <taxon>Acestrorhamphidae</taxon>
        <taxon>Acestrorhamphinae</taxon>
        <taxon>Astyanax</taxon>
    </lineage>
</organism>
<comment type="similarity">
    <text evidence="2">Belongs to the unc-5 family.</text>
</comment>
<dbReference type="InterPro" id="IPR013098">
    <property type="entry name" value="Ig_I-set"/>
</dbReference>
<dbReference type="FunFam" id="2.60.40.10:FF:000037">
    <property type="entry name" value="Unc-5 netrin receptor C"/>
    <property type="match status" value="1"/>
</dbReference>
<keyword evidence="10" id="KW-0732">Signal</keyword>
<dbReference type="PROSITE" id="PS50835">
    <property type="entry name" value="IG_LIKE"/>
    <property type="match status" value="1"/>
</dbReference>
<evidence type="ECO:0000256" key="7">
    <source>
        <dbReference type="ARBA" id="ARBA00023180"/>
    </source>
</evidence>
<dbReference type="GO" id="GO:0007156">
    <property type="term" value="P:homophilic cell adhesion via plasma membrane adhesion molecules"/>
    <property type="evidence" value="ECO:0007669"/>
    <property type="project" value="TreeGrafter"/>
</dbReference>
<evidence type="ECO:0000256" key="5">
    <source>
        <dbReference type="ARBA" id="ARBA00023157"/>
    </source>
</evidence>
<dbReference type="SUPFAM" id="SSF48726">
    <property type="entry name" value="Immunoglobulin"/>
    <property type="match status" value="2"/>
</dbReference>
<comment type="caution">
    <text evidence="12">The sequence shown here is derived from an EMBL/GenBank/DDBJ whole genome shotgun (WGS) entry which is preliminary data.</text>
</comment>
<dbReference type="InterPro" id="IPR013783">
    <property type="entry name" value="Ig-like_fold"/>
</dbReference>
<dbReference type="PANTHER" id="PTHR10075:SF103">
    <property type="entry name" value="ROUNDABOUT HOMOLOG 4"/>
    <property type="match status" value="1"/>
</dbReference>
<keyword evidence="9" id="KW-1133">Transmembrane helix</keyword>
<dbReference type="InterPro" id="IPR036179">
    <property type="entry name" value="Ig-like_dom_sf"/>
</dbReference>
<dbReference type="InterPro" id="IPR036383">
    <property type="entry name" value="TSP1_rpt_sf"/>
</dbReference>
<dbReference type="SMART" id="SM00409">
    <property type="entry name" value="IG"/>
    <property type="match status" value="2"/>
</dbReference>
<evidence type="ECO:0000256" key="2">
    <source>
        <dbReference type="ARBA" id="ARBA00009844"/>
    </source>
</evidence>
<proteinExistence type="inferred from homology"/>
<evidence type="ECO:0000256" key="1">
    <source>
        <dbReference type="ARBA" id="ARBA00004479"/>
    </source>
</evidence>
<dbReference type="Gene3D" id="2.60.40.10">
    <property type="entry name" value="Immunoglobulins"/>
    <property type="match status" value="2"/>
</dbReference>
<keyword evidence="4 9" id="KW-0472">Membrane</keyword>
<evidence type="ECO:0000256" key="3">
    <source>
        <dbReference type="ARBA" id="ARBA00022473"/>
    </source>
</evidence>
<evidence type="ECO:0000256" key="8">
    <source>
        <dbReference type="ARBA" id="ARBA00023319"/>
    </source>
</evidence>
<sequence>MLGLTLLTLSTLSSSSAGGEDISLMLPFPPDPPEPRPHFLQEPQDAYIVRGGAVILSCSATPANQIYYRCNGEWVHQRAHRTQERVDHATGVLVRQVCIEVQRLQVERTVGSGGFWCQCVAWSSTGTTKSRKAHVHIAYLKKVFELEPLGDEVALSQEVLLQCRPPEGIPPAQVEWVKNGDVIDPAADRNFYITTDHSLIIKKARLSDTADYTCIAHNIVAKRHSTTATVTVYVNGGWSMWTEWSVCSGECGRSFRHRTRSCSSPAPLNGGTQCDGHAVQKLTCTAHCPGMDDVMVYVCVLAVMVLLVPLVALLLYHRYHLNPPTNTITTGAFQPTCITATHTGVRPGSALGRVLQF</sequence>
<feature type="domain" description="Ig-like" evidence="11">
    <location>
        <begin position="150"/>
        <end position="231"/>
    </location>
</feature>
<dbReference type="SMART" id="SM00209">
    <property type="entry name" value="TSP1"/>
    <property type="match status" value="1"/>
</dbReference>
<dbReference type="Pfam" id="PF25609">
    <property type="entry name" value="Unc5_NetrinR_N"/>
    <property type="match status" value="1"/>
</dbReference>
<dbReference type="InterPro" id="IPR003599">
    <property type="entry name" value="Ig_sub"/>
</dbReference>
<keyword evidence="8" id="KW-0393">Immunoglobulin domain</keyword>
<gene>
    <name evidence="12" type="ORF">AMEX_G25243</name>
</gene>
<keyword evidence="7" id="KW-0325">Glycoprotein</keyword>
<reference evidence="12 13" key="1">
    <citation type="submission" date="2021-07" db="EMBL/GenBank/DDBJ databases">
        <authorList>
            <person name="Imarazene B."/>
            <person name="Zahm M."/>
            <person name="Klopp C."/>
            <person name="Cabau C."/>
            <person name="Beille S."/>
            <person name="Jouanno E."/>
            <person name="Castinel A."/>
            <person name="Lluch J."/>
            <person name="Gil L."/>
            <person name="Kuchtly C."/>
            <person name="Lopez Roques C."/>
            <person name="Donnadieu C."/>
            <person name="Parrinello H."/>
            <person name="Journot L."/>
            <person name="Du K."/>
            <person name="Schartl M."/>
            <person name="Retaux S."/>
            <person name="Guiguen Y."/>
        </authorList>
    </citation>
    <scope>NUCLEOTIDE SEQUENCE [LARGE SCALE GENOMIC DNA]</scope>
    <source>
        <strain evidence="12">Pach_M1</strain>
        <tissue evidence="12">Testis</tissue>
    </source>
</reference>
<dbReference type="GO" id="GO:0030424">
    <property type="term" value="C:axon"/>
    <property type="evidence" value="ECO:0007669"/>
    <property type="project" value="TreeGrafter"/>
</dbReference>
<keyword evidence="6" id="KW-0675">Receptor</keyword>
<dbReference type="GO" id="GO:0098632">
    <property type="term" value="F:cell-cell adhesion mediator activity"/>
    <property type="evidence" value="ECO:0007669"/>
    <property type="project" value="TreeGrafter"/>
</dbReference>
<comment type="subcellular location">
    <subcellularLocation>
        <location evidence="1">Membrane</location>
        <topology evidence="1">Single-pass type I membrane protein</topology>
    </subcellularLocation>
</comment>
<evidence type="ECO:0000313" key="12">
    <source>
        <dbReference type="EMBL" id="KAG9261655.1"/>
    </source>
</evidence>
<dbReference type="GO" id="GO:0007411">
    <property type="term" value="P:axon guidance"/>
    <property type="evidence" value="ECO:0007669"/>
    <property type="project" value="TreeGrafter"/>
</dbReference>
<dbReference type="InterPro" id="IPR057755">
    <property type="entry name" value="UNC5A-D-like_N"/>
</dbReference>
<dbReference type="InterPro" id="IPR003598">
    <property type="entry name" value="Ig_sub2"/>
</dbReference>
<dbReference type="Proteomes" id="UP000752171">
    <property type="component" value="Unassembled WGS sequence"/>
</dbReference>
<dbReference type="Pfam" id="PF00090">
    <property type="entry name" value="TSP_1"/>
    <property type="match status" value="1"/>
</dbReference>
<name>A0A8T2KUU9_ASTMX</name>
<evidence type="ECO:0000256" key="10">
    <source>
        <dbReference type="SAM" id="SignalP"/>
    </source>
</evidence>
<dbReference type="InterPro" id="IPR007110">
    <property type="entry name" value="Ig-like_dom"/>
</dbReference>
<feature type="signal peptide" evidence="10">
    <location>
        <begin position="1"/>
        <end position="18"/>
    </location>
</feature>
<keyword evidence="5" id="KW-1015">Disulfide bond</keyword>
<keyword evidence="9" id="KW-0812">Transmembrane</keyword>
<dbReference type="GO" id="GO:0070593">
    <property type="term" value="P:dendrite self-avoidance"/>
    <property type="evidence" value="ECO:0007669"/>
    <property type="project" value="TreeGrafter"/>
</dbReference>
<accession>A0A8T2KUU9</accession>
<dbReference type="FunFam" id="2.20.100.10:FF:000002">
    <property type="entry name" value="Unc-5 netrin receptor C"/>
    <property type="match status" value="1"/>
</dbReference>
<evidence type="ECO:0000256" key="9">
    <source>
        <dbReference type="SAM" id="Phobius"/>
    </source>
</evidence>
<protein>
    <recommendedName>
        <fullName evidence="11">Ig-like domain-containing protein</fullName>
    </recommendedName>
</protein>
<feature type="transmembrane region" description="Helical" evidence="9">
    <location>
        <begin position="294"/>
        <end position="316"/>
    </location>
</feature>
<evidence type="ECO:0000256" key="6">
    <source>
        <dbReference type="ARBA" id="ARBA00023170"/>
    </source>
</evidence>
<evidence type="ECO:0000256" key="4">
    <source>
        <dbReference type="ARBA" id="ARBA00023136"/>
    </source>
</evidence>
<dbReference type="AlphaFoldDB" id="A0A8T2KUU9"/>
<dbReference type="PROSITE" id="PS50092">
    <property type="entry name" value="TSP1"/>
    <property type="match status" value="1"/>
</dbReference>
<dbReference type="Gene3D" id="2.20.100.10">
    <property type="entry name" value="Thrombospondin type-1 (TSP1) repeat"/>
    <property type="match status" value="1"/>
</dbReference>
<dbReference type="SMART" id="SM00408">
    <property type="entry name" value="IGc2"/>
    <property type="match status" value="1"/>
</dbReference>